<organism evidence="1 2">
    <name type="scientific">Methanobacterium spitsbergense</name>
    <dbReference type="NCBI Taxonomy" id="2874285"/>
    <lineage>
        <taxon>Archaea</taxon>
        <taxon>Methanobacteriati</taxon>
        <taxon>Methanobacteriota</taxon>
        <taxon>Methanomada group</taxon>
        <taxon>Methanobacteria</taxon>
        <taxon>Methanobacteriales</taxon>
        <taxon>Methanobacteriaceae</taxon>
        <taxon>Methanobacterium</taxon>
    </lineage>
</organism>
<gene>
    <name evidence="1" type="ORF">K8N75_13345</name>
</gene>
<comment type="caution">
    <text evidence="1">The sequence shown here is derived from an EMBL/GenBank/DDBJ whole genome shotgun (WGS) entry which is preliminary data.</text>
</comment>
<accession>A0A8T5UTI8</accession>
<proteinExistence type="predicted"/>
<name>A0A8T5UTI8_9EURY</name>
<keyword evidence="2" id="KW-1185">Reference proteome</keyword>
<dbReference type="Proteomes" id="UP000825933">
    <property type="component" value="Unassembled WGS sequence"/>
</dbReference>
<evidence type="ECO:0000313" key="2">
    <source>
        <dbReference type="Proteomes" id="UP000825933"/>
    </source>
</evidence>
<sequence length="692" mass="76252">MATRTASVSGNWSNITTWGGSAVPINGDAVVIDSDVEVLFDVDETVFTGLASMDINGIFHVKPDMVTCLKMNGNIISTDGTGALYIGKRLIVSDFSLTTDKTNVYEVARTLLVGTVEETLGVGFNNALDILVDIAVDNENIRLKSLGEDEMMLDISQEFRVNYRSTVSLSTILNYIEDHTSTYYYDETGNNLYIHTSDSSNPSTKTITVIEPINRPAAGSESRCQLIFNSTGTINIPTIRMYGWYPDKEFTQLDADADLNATQIVLKEDLGLQAGDKIGIGCGTVNGQLTETAKGYYTVSSYNAETKTVTLTAGLQTARLINDYVCIGSRPIKISRTSGTVEYITTKIDNIVLIGVLIDTYLVRYSALATSVYTENTIINHCTSSNKSIGIGFINSQILNTTRVGGASSSICGKIFSSIIDNCVSISGVLPISGGFNSIITDCICQNNDDTATGMNIKNCIFKNLKMISDSYNKTRYKNCEFSSAETITEPTSTNYICTAIFESCIFKENTIGYFPSALGIKLFNCLFEGTELQNYKWVARDPSQIIESFDHNQIVGNYKAWMKGGKIITENNRLKFICESSSYPVFRDYKILVQKNKIERFRIIGIKDFTGGTIKAELIDPANDPLIDPTATPLVTSSMADIKDTDVSMNINYKSLKAQELILRISAKNNTGNYILKELVRFNRRSREVIQ</sequence>
<dbReference type="EMBL" id="JAIOUQ010000017">
    <property type="protein sequence ID" value="MBZ2167024.1"/>
    <property type="molecule type" value="Genomic_DNA"/>
</dbReference>
<reference evidence="2" key="1">
    <citation type="journal article" date="2022" name="Microbiol. Resour. Announc.">
        <title>Draft Genome Sequence of a Methanogenic Archaeon from West Spitsbergen Permafrost.</title>
        <authorList>
            <person name="Trubitsyn V."/>
            <person name="Rivkina E."/>
            <person name="Shcherbakova V."/>
        </authorList>
    </citation>
    <scope>NUCLEOTIDE SEQUENCE [LARGE SCALE GENOMIC DNA]</scope>
    <source>
        <strain evidence="2">VT</strain>
    </source>
</reference>
<protein>
    <submittedName>
        <fullName evidence="1">G8 domain-containing protein</fullName>
    </submittedName>
</protein>
<evidence type="ECO:0000313" key="1">
    <source>
        <dbReference type="EMBL" id="MBZ2167024.1"/>
    </source>
</evidence>
<dbReference type="RefSeq" id="WP_223792562.1">
    <property type="nucleotide sequence ID" value="NZ_JAIOUQ010000017.1"/>
</dbReference>
<dbReference type="AlphaFoldDB" id="A0A8T5UTI8"/>